<accession>A0A2T6B7K0</accession>
<evidence type="ECO:0000256" key="4">
    <source>
        <dbReference type="ARBA" id="ARBA00023002"/>
    </source>
</evidence>
<dbReference type="InterPro" id="IPR006066">
    <property type="entry name" value="NO2/SO3_Rdtase_FeS/sirohaem_BS"/>
</dbReference>
<dbReference type="Pfam" id="PF03460">
    <property type="entry name" value="NIR_SIR_ferr"/>
    <property type="match status" value="1"/>
</dbReference>
<keyword evidence="9" id="KW-1185">Reference proteome</keyword>
<dbReference type="Gene3D" id="3.90.480.20">
    <property type="match status" value="1"/>
</dbReference>
<keyword evidence="1" id="KW-0004">4Fe-4S</keyword>
<evidence type="ECO:0000256" key="2">
    <source>
        <dbReference type="ARBA" id="ARBA00022617"/>
    </source>
</evidence>
<dbReference type="SUPFAM" id="SSF55124">
    <property type="entry name" value="Nitrite/Sulfite reductase N-terminal domain-like"/>
    <property type="match status" value="1"/>
</dbReference>
<dbReference type="PANTHER" id="PTHR32439:SF9">
    <property type="entry name" value="BLR3264 PROTEIN"/>
    <property type="match status" value="1"/>
</dbReference>
<dbReference type="EMBL" id="QBKN01000002">
    <property type="protein sequence ID" value="PTX52023.1"/>
    <property type="molecule type" value="Genomic_DNA"/>
</dbReference>
<feature type="domain" description="Nitrite/Sulfite reductase ferredoxin-like" evidence="7">
    <location>
        <begin position="21"/>
        <end position="87"/>
    </location>
</feature>
<dbReference type="RefSeq" id="WP_244640949.1">
    <property type="nucleotide sequence ID" value="NZ_BMEZ01000002.1"/>
</dbReference>
<comment type="caution">
    <text evidence="8">The sequence shown here is derived from an EMBL/GenBank/DDBJ whole genome shotgun (WGS) entry which is preliminary data.</text>
</comment>
<dbReference type="InterPro" id="IPR051329">
    <property type="entry name" value="NIR_SIR_4Fe-4S"/>
</dbReference>
<gene>
    <name evidence="8" type="ORF">C8N44_10268</name>
</gene>
<proteinExistence type="predicted"/>
<dbReference type="GO" id="GO:0051539">
    <property type="term" value="F:4 iron, 4 sulfur cluster binding"/>
    <property type="evidence" value="ECO:0007669"/>
    <property type="project" value="UniProtKB-KW"/>
</dbReference>
<evidence type="ECO:0000313" key="8">
    <source>
        <dbReference type="EMBL" id="PTX52023.1"/>
    </source>
</evidence>
<organism evidence="8 9">
    <name type="scientific">Allosediminivita pacifica</name>
    <dbReference type="NCBI Taxonomy" id="1267769"/>
    <lineage>
        <taxon>Bacteria</taxon>
        <taxon>Pseudomonadati</taxon>
        <taxon>Pseudomonadota</taxon>
        <taxon>Alphaproteobacteria</taxon>
        <taxon>Rhodobacterales</taxon>
        <taxon>Paracoccaceae</taxon>
        <taxon>Allosediminivita</taxon>
    </lineage>
</organism>
<keyword evidence="5" id="KW-0408">Iron</keyword>
<keyword evidence="2" id="KW-0349">Heme</keyword>
<name>A0A2T6B7K0_9RHOB</name>
<protein>
    <submittedName>
        <fullName evidence="8">Precorrin-3B synthase</fullName>
    </submittedName>
</protein>
<dbReference type="InterPro" id="IPR045854">
    <property type="entry name" value="NO2/SO3_Rdtase_4Fe4S_sf"/>
</dbReference>
<evidence type="ECO:0000313" key="9">
    <source>
        <dbReference type="Proteomes" id="UP000244069"/>
    </source>
</evidence>
<keyword evidence="3" id="KW-0479">Metal-binding</keyword>
<keyword evidence="6" id="KW-0411">Iron-sulfur</keyword>
<evidence type="ECO:0000256" key="5">
    <source>
        <dbReference type="ARBA" id="ARBA00023004"/>
    </source>
</evidence>
<evidence type="ECO:0000259" key="7">
    <source>
        <dbReference type="Pfam" id="PF03460"/>
    </source>
</evidence>
<dbReference type="Gene3D" id="3.30.413.10">
    <property type="entry name" value="Sulfite Reductase Hemoprotein, domain 1"/>
    <property type="match status" value="1"/>
</dbReference>
<dbReference type="InterPro" id="IPR005117">
    <property type="entry name" value="NiRdtase/SiRdtase_haem-b_fer"/>
</dbReference>
<dbReference type="InterPro" id="IPR036136">
    <property type="entry name" value="Nit/Sulf_reduc_fer-like_dom_sf"/>
</dbReference>
<evidence type="ECO:0000256" key="6">
    <source>
        <dbReference type="ARBA" id="ARBA00023014"/>
    </source>
</evidence>
<keyword evidence="4" id="KW-0560">Oxidoreductase</keyword>
<dbReference type="Proteomes" id="UP000244069">
    <property type="component" value="Unassembled WGS sequence"/>
</dbReference>
<dbReference type="SUPFAM" id="SSF56014">
    <property type="entry name" value="Nitrite and sulphite reductase 4Fe-4S domain-like"/>
    <property type="match status" value="1"/>
</dbReference>
<evidence type="ECO:0000256" key="1">
    <source>
        <dbReference type="ARBA" id="ARBA00022485"/>
    </source>
</evidence>
<dbReference type="AlphaFoldDB" id="A0A2T6B7K0"/>
<dbReference type="GO" id="GO:0046872">
    <property type="term" value="F:metal ion binding"/>
    <property type="evidence" value="ECO:0007669"/>
    <property type="project" value="UniProtKB-KW"/>
</dbReference>
<evidence type="ECO:0000256" key="3">
    <source>
        <dbReference type="ARBA" id="ARBA00022723"/>
    </source>
</evidence>
<reference evidence="8 9" key="1">
    <citation type="submission" date="2018-04" db="EMBL/GenBank/DDBJ databases">
        <title>Genomic Encyclopedia of Archaeal and Bacterial Type Strains, Phase II (KMG-II): from individual species to whole genera.</title>
        <authorList>
            <person name="Goeker M."/>
        </authorList>
    </citation>
    <scope>NUCLEOTIDE SEQUENCE [LARGE SCALE GENOMIC DNA]</scope>
    <source>
        <strain evidence="8 9">DSM 29329</strain>
    </source>
</reference>
<dbReference type="PANTHER" id="PTHR32439">
    <property type="entry name" value="FERREDOXIN--NITRITE REDUCTASE, CHLOROPLASTIC"/>
    <property type="match status" value="1"/>
</dbReference>
<sequence>MSAPQVREPKIKGWCPGAHRPMMSGDGLVVRVRPPLGALTPAQVTALCDLATRYGIGTLDLTTRANLQVRGVAEGDHEPLLQGLNEAGLLDADPALESRRNILMPLDWVDGDLSHRLGRALTGALSDLPPLPAKMGFAVDTGAAGRLAGASADFRFELGADGLILRADGADKGRPVSEATAIPALIELTHWFIDTGGPANGRMARHLRTTPLPEAWQQAAPRPQAASLQPGETAAGQILGAPFGAIDAGALAALMTDTSATGLRVTTDRLFLLQGASTTTRDFVTAPGDPRLRAHACPGAPLCPQAEAPTRRLATQLAARLPENTTLHVSGCAKGCALPRAADVTLTGRAGGFDLVRKGAPWDDPAQSGLTEAEALTLFE</sequence>
<dbReference type="GO" id="GO:0020037">
    <property type="term" value="F:heme binding"/>
    <property type="evidence" value="ECO:0007669"/>
    <property type="project" value="InterPro"/>
</dbReference>
<dbReference type="GO" id="GO:0016491">
    <property type="term" value="F:oxidoreductase activity"/>
    <property type="evidence" value="ECO:0007669"/>
    <property type="project" value="UniProtKB-KW"/>
</dbReference>
<dbReference type="PROSITE" id="PS00365">
    <property type="entry name" value="NIR_SIR"/>
    <property type="match status" value="1"/>
</dbReference>